<accession>A0A178MLK0</accession>
<evidence type="ECO:0000256" key="2">
    <source>
        <dbReference type="ARBA" id="ARBA00022692"/>
    </source>
</evidence>
<feature type="transmembrane region" description="Helical" evidence="6">
    <location>
        <begin position="63"/>
        <end position="86"/>
    </location>
</feature>
<dbReference type="Proteomes" id="UP000078543">
    <property type="component" value="Unassembled WGS sequence"/>
</dbReference>
<protein>
    <recommendedName>
        <fullName evidence="9">Colicin V production protein</fullName>
    </recommendedName>
</protein>
<feature type="transmembrane region" description="Helical" evidence="6">
    <location>
        <begin position="6"/>
        <end position="26"/>
    </location>
</feature>
<evidence type="ECO:0000256" key="4">
    <source>
        <dbReference type="ARBA" id="ARBA00023136"/>
    </source>
</evidence>
<evidence type="ECO:0000256" key="5">
    <source>
        <dbReference type="SAM" id="MobiDB-lite"/>
    </source>
</evidence>
<proteinExistence type="predicted"/>
<gene>
    <name evidence="7" type="ORF">A6A05_13230</name>
</gene>
<dbReference type="EMBL" id="LWQU01000145">
    <property type="protein sequence ID" value="OAN49622.1"/>
    <property type="molecule type" value="Genomic_DNA"/>
</dbReference>
<dbReference type="InterPro" id="IPR003825">
    <property type="entry name" value="Colicin-V_CvpA"/>
</dbReference>
<evidence type="ECO:0000256" key="1">
    <source>
        <dbReference type="ARBA" id="ARBA00004141"/>
    </source>
</evidence>
<evidence type="ECO:0000256" key="3">
    <source>
        <dbReference type="ARBA" id="ARBA00022989"/>
    </source>
</evidence>
<comment type="subcellular location">
    <subcellularLocation>
        <location evidence="1">Membrane</location>
        <topology evidence="1">Multi-pass membrane protein</topology>
    </subcellularLocation>
</comment>
<evidence type="ECO:0000313" key="8">
    <source>
        <dbReference type="Proteomes" id="UP000078543"/>
    </source>
</evidence>
<dbReference type="PANTHER" id="PTHR36926">
    <property type="entry name" value="COLICIN V PRODUCTION PROTEIN"/>
    <property type="match status" value="1"/>
</dbReference>
<feature type="transmembrane region" description="Helical" evidence="6">
    <location>
        <begin position="33"/>
        <end position="51"/>
    </location>
</feature>
<comment type="caution">
    <text evidence="7">The sequence shown here is derived from an EMBL/GenBank/DDBJ whole genome shotgun (WGS) entry which is preliminary data.</text>
</comment>
<feature type="region of interest" description="Disordered" evidence="5">
    <location>
        <begin position="184"/>
        <end position="227"/>
    </location>
</feature>
<evidence type="ECO:0000256" key="6">
    <source>
        <dbReference type="SAM" id="Phobius"/>
    </source>
</evidence>
<dbReference type="InterPro" id="IPR052719">
    <property type="entry name" value="CvpA-like"/>
</dbReference>
<dbReference type="OrthoDB" id="9806894at2"/>
<feature type="transmembrane region" description="Helical" evidence="6">
    <location>
        <begin position="106"/>
        <end position="129"/>
    </location>
</feature>
<dbReference type="PANTHER" id="PTHR36926:SF1">
    <property type="entry name" value="COLICIN V PRODUCTION PROTEIN"/>
    <property type="match status" value="1"/>
</dbReference>
<keyword evidence="8" id="KW-1185">Reference proteome</keyword>
<keyword evidence="2 6" id="KW-0812">Transmembrane</keyword>
<feature type="compositionally biased region" description="Basic and acidic residues" evidence="5">
    <location>
        <begin position="199"/>
        <end position="219"/>
    </location>
</feature>
<reference evidence="7 8" key="1">
    <citation type="submission" date="2016-04" db="EMBL/GenBank/DDBJ databases">
        <title>Draft genome sequence of freshwater magnetotactic bacteria Magnetospirillum marisnigri SP-1 and Magnetospirillum moscoviense BB-1.</title>
        <authorList>
            <person name="Koziaeva V."/>
            <person name="Dziuba M.V."/>
            <person name="Ivanov T.M."/>
            <person name="Kuznetsov B."/>
            <person name="Grouzdev D.S."/>
        </authorList>
    </citation>
    <scope>NUCLEOTIDE SEQUENCE [LARGE SCALE GENOMIC DNA]</scope>
    <source>
        <strain evidence="7 8">BB-1</strain>
    </source>
</reference>
<name>A0A178MLK0_9PROT</name>
<dbReference type="Pfam" id="PF02674">
    <property type="entry name" value="Colicin_V"/>
    <property type="match status" value="1"/>
</dbReference>
<evidence type="ECO:0008006" key="9">
    <source>
        <dbReference type="Google" id="ProtNLM"/>
    </source>
</evidence>
<keyword evidence="3 6" id="KW-1133">Transmembrane helix</keyword>
<dbReference type="RefSeq" id="WP_068501291.1">
    <property type="nucleotide sequence ID" value="NZ_LWQU01000145.1"/>
</dbReference>
<organism evidence="7 8">
    <name type="scientific">Magnetospirillum moscoviense</name>
    <dbReference type="NCBI Taxonomy" id="1437059"/>
    <lineage>
        <taxon>Bacteria</taxon>
        <taxon>Pseudomonadati</taxon>
        <taxon>Pseudomonadota</taxon>
        <taxon>Alphaproteobacteria</taxon>
        <taxon>Rhodospirillales</taxon>
        <taxon>Rhodospirillaceae</taxon>
        <taxon>Magnetospirillum</taxon>
    </lineage>
</organism>
<sequence length="227" mass="24123">MGNLPVTAVDIVVAVVLLGSAGFAFMRGFVHEVLAITAWVGAAFAALYGFTHVQPLFRAQIGSALVADIAAGATLFLVTLLILSVVTKMVADRVRRSALNSVDSSLGFVFGLVRGAVLVSLAYMGMVMVTEEPPEWLARAKTQPWLEHGSNLLRGLAPEGFGAAEAKARESAKDAKDLKQAEETFRKYVAPQPSAPSADGKKTGDKSGSGYDKESRSQLDRLIQSNQ</sequence>
<dbReference type="STRING" id="1437059.A6A05_13230"/>
<keyword evidence="4 6" id="KW-0472">Membrane</keyword>
<dbReference type="GO" id="GO:0009403">
    <property type="term" value="P:toxin biosynthetic process"/>
    <property type="evidence" value="ECO:0007669"/>
    <property type="project" value="InterPro"/>
</dbReference>
<evidence type="ECO:0000313" key="7">
    <source>
        <dbReference type="EMBL" id="OAN49622.1"/>
    </source>
</evidence>
<dbReference type="AlphaFoldDB" id="A0A178MLK0"/>
<dbReference type="GO" id="GO:0016020">
    <property type="term" value="C:membrane"/>
    <property type="evidence" value="ECO:0007669"/>
    <property type="project" value="UniProtKB-SubCell"/>
</dbReference>